<organism evidence="1 2">
    <name type="scientific">Paracoccidioides brasiliensis</name>
    <dbReference type="NCBI Taxonomy" id="121759"/>
    <lineage>
        <taxon>Eukaryota</taxon>
        <taxon>Fungi</taxon>
        <taxon>Dikarya</taxon>
        <taxon>Ascomycota</taxon>
        <taxon>Pezizomycotina</taxon>
        <taxon>Eurotiomycetes</taxon>
        <taxon>Eurotiomycetidae</taxon>
        <taxon>Onygenales</taxon>
        <taxon>Ajellomycetaceae</taxon>
        <taxon>Paracoccidioides</taxon>
    </lineage>
</organism>
<dbReference type="Proteomes" id="UP000242814">
    <property type="component" value="Unassembled WGS sequence"/>
</dbReference>
<protein>
    <submittedName>
        <fullName evidence="1">Uncharacterized protein</fullName>
    </submittedName>
</protein>
<evidence type="ECO:0000313" key="1">
    <source>
        <dbReference type="EMBL" id="ODH26459.1"/>
    </source>
</evidence>
<dbReference type="EMBL" id="LZYO01000186">
    <property type="protein sequence ID" value="ODH26459.1"/>
    <property type="molecule type" value="Genomic_DNA"/>
</dbReference>
<sequence>MITAETMRSIQLSPRCQNGCLRLLCCNQRYPGMTGSFTVEVDDDERIFKVTESESLSPPRGDSGLV</sequence>
<gene>
    <name evidence="1" type="ORF">ACO22_04589</name>
</gene>
<proteinExistence type="predicted"/>
<dbReference type="VEuPathDB" id="FungiDB:PADG_04217"/>
<name>A0A1D2JCR3_PARBR</name>
<reference evidence="1 2" key="1">
    <citation type="submission" date="2016-06" db="EMBL/GenBank/DDBJ databases">
        <authorList>
            <person name="Kjaerup R.B."/>
            <person name="Dalgaard T.S."/>
            <person name="Juul-Madsen H.R."/>
        </authorList>
    </citation>
    <scope>NUCLEOTIDE SEQUENCE [LARGE SCALE GENOMIC DNA]</scope>
    <source>
        <strain evidence="1 2">Pb300</strain>
    </source>
</reference>
<comment type="caution">
    <text evidence="1">The sequence shown here is derived from an EMBL/GenBank/DDBJ whole genome shotgun (WGS) entry which is preliminary data.</text>
</comment>
<dbReference type="AlphaFoldDB" id="A0A1D2JCR3"/>
<accession>A0A1D2JCR3</accession>
<evidence type="ECO:0000313" key="2">
    <source>
        <dbReference type="Proteomes" id="UP000242814"/>
    </source>
</evidence>